<proteinExistence type="predicted"/>
<dbReference type="PANTHER" id="PTHR24221">
    <property type="entry name" value="ATP-BINDING CASSETTE SUB-FAMILY B"/>
    <property type="match status" value="1"/>
</dbReference>
<keyword evidence="2 7" id="KW-0812">Transmembrane</keyword>
<dbReference type="Pfam" id="PF00005">
    <property type="entry name" value="ABC_tran"/>
    <property type="match status" value="1"/>
</dbReference>
<keyword evidence="5 7" id="KW-1133">Transmembrane helix</keyword>
<dbReference type="InterPro" id="IPR003593">
    <property type="entry name" value="AAA+_ATPase"/>
</dbReference>
<dbReference type="Gene3D" id="3.40.50.300">
    <property type="entry name" value="P-loop containing nucleotide triphosphate hydrolases"/>
    <property type="match status" value="1"/>
</dbReference>
<dbReference type="GO" id="GO:0005524">
    <property type="term" value="F:ATP binding"/>
    <property type="evidence" value="ECO:0007669"/>
    <property type="project" value="UniProtKB-KW"/>
</dbReference>
<keyword evidence="3" id="KW-0547">Nucleotide-binding</keyword>
<feature type="domain" description="ABC transporter" evidence="8">
    <location>
        <begin position="331"/>
        <end position="568"/>
    </location>
</feature>
<dbReference type="RefSeq" id="WP_311708641.1">
    <property type="nucleotide sequence ID" value="NZ_JAVREL010000034.1"/>
</dbReference>
<reference evidence="11" key="1">
    <citation type="submission" date="2023-07" db="EMBL/GenBank/DDBJ databases">
        <title>30 novel species of actinomycetes from the DSMZ collection.</title>
        <authorList>
            <person name="Nouioui I."/>
        </authorList>
    </citation>
    <scope>NUCLEOTIDE SEQUENCE [LARGE SCALE GENOMIC DNA]</scope>
    <source>
        <strain evidence="11">DSM 44938</strain>
    </source>
</reference>
<feature type="transmembrane region" description="Helical" evidence="7">
    <location>
        <begin position="242"/>
        <end position="263"/>
    </location>
</feature>
<evidence type="ECO:0000259" key="9">
    <source>
        <dbReference type="PROSITE" id="PS50929"/>
    </source>
</evidence>
<gene>
    <name evidence="10" type="ORF">RM590_33845</name>
</gene>
<evidence type="ECO:0000256" key="5">
    <source>
        <dbReference type="ARBA" id="ARBA00022989"/>
    </source>
</evidence>
<dbReference type="PROSITE" id="PS50929">
    <property type="entry name" value="ABC_TM1F"/>
    <property type="match status" value="1"/>
</dbReference>
<name>A0ABU2N462_9ACTN</name>
<sequence>MIRHLLALWPDRAALYRVLALFAALGLTEGLLFALLVPVLHELLAPEPRLADLTPWALGGVVLIAAHWTLTVLATPVSFAASFSLTRALQLRIGHHLTTLPLGWFTPDHKARVAREISHSAAKAGGFVGQLAPRIVTALTTPLTLLVTTLILDWRIGVLLLAVAPLAWGVMRWYGRVARRTDHVLDTTEAELTGRTIELAQAQPVLRAAGHARDGGVRMRQALDQQHHAYHAALRASIAPRLAYVAVLLAPLAAATATATWLMRHGEITIAEGTTLLLLVVLFIEPLSVLNDAYGGVQSTRIALTRVTDILTAPPLPAPRRPGVHPAGHDIHLDNVTFAYHDGAPPALRDVSFHCPAGTTAALLGPSGSGKTTVTRLIARFHDVTTGAIRIGGADIRNLPTDELTDHLAIVFQDVYLLDDTIENNVRLARPDATPDEVHAAAAAARLDEVIYRLPDGWHTQVGEGGARLSGGERQRVSLARALLKNAPIVLLDEAAASLDPENERLVTHALHALAADRSSTIVVIAHRIETLAKADHFVVLDHGRVAESGTLPELLAADGRLAALWTRHAEATEGADG</sequence>
<dbReference type="EMBL" id="JAVREL010000034">
    <property type="protein sequence ID" value="MDT0347514.1"/>
    <property type="molecule type" value="Genomic_DNA"/>
</dbReference>
<dbReference type="SUPFAM" id="SSF52540">
    <property type="entry name" value="P-loop containing nucleoside triphosphate hydrolases"/>
    <property type="match status" value="1"/>
</dbReference>
<dbReference type="PANTHER" id="PTHR24221:SF654">
    <property type="entry name" value="ATP-BINDING CASSETTE SUB-FAMILY B MEMBER 6"/>
    <property type="match status" value="1"/>
</dbReference>
<dbReference type="InterPro" id="IPR011527">
    <property type="entry name" value="ABC1_TM_dom"/>
</dbReference>
<evidence type="ECO:0000259" key="8">
    <source>
        <dbReference type="PROSITE" id="PS50893"/>
    </source>
</evidence>
<evidence type="ECO:0000256" key="6">
    <source>
        <dbReference type="ARBA" id="ARBA00023136"/>
    </source>
</evidence>
<evidence type="ECO:0000256" key="7">
    <source>
        <dbReference type="SAM" id="Phobius"/>
    </source>
</evidence>
<dbReference type="Gene3D" id="1.20.1560.10">
    <property type="entry name" value="ABC transporter type 1, transmembrane domain"/>
    <property type="match status" value="1"/>
</dbReference>
<evidence type="ECO:0000256" key="2">
    <source>
        <dbReference type="ARBA" id="ARBA00022692"/>
    </source>
</evidence>
<dbReference type="InterPro" id="IPR027417">
    <property type="entry name" value="P-loop_NTPase"/>
</dbReference>
<dbReference type="InterPro" id="IPR017871">
    <property type="entry name" value="ABC_transporter-like_CS"/>
</dbReference>
<feature type="transmembrane region" description="Helical" evidence="7">
    <location>
        <begin position="56"/>
        <end position="83"/>
    </location>
</feature>
<comment type="subcellular location">
    <subcellularLocation>
        <location evidence="1">Cell membrane</location>
        <topology evidence="1">Multi-pass membrane protein</topology>
    </subcellularLocation>
</comment>
<feature type="transmembrane region" description="Helical" evidence="7">
    <location>
        <begin position="131"/>
        <end position="152"/>
    </location>
</feature>
<dbReference type="InterPro" id="IPR003439">
    <property type="entry name" value="ABC_transporter-like_ATP-bd"/>
</dbReference>
<dbReference type="InterPro" id="IPR039421">
    <property type="entry name" value="Type_1_exporter"/>
</dbReference>
<feature type="transmembrane region" description="Helical" evidence="7">
    <location>
        <begin position="14"/>
        <end position="36"/>
    </location>
</feature>
<dbReference type="InterPro" id="IPR036640">
    <property type="entry name" value="ABC1_TM_sf"/>
</dbReference>
<dbReference type="Pfam" id="PF00664">
    <property type="entry name" value="ABC_membrane"/>
    <property type="match status" value="1"/>
</dbReference>
<evidence type="ECO:0000256" key="4">
    <source>
        <dbReference type="ARBA" id="ARBA00022840"/>
    </source>
</evidence>
<keyword evidence="6 7" id="KW-0472">Membrane</keyword>
<dbReference type="PROSITE" id="PS50893">
    <property type="entry name" value="ABC_TRANSPORTER_2"/>
    <property type="match status" value="1"/>
</dbReference>
<feature type="transmembrane region" description="Helical" evidence="7">
    <location>
        <begin position="275"/>
        <end position="294"/>
    </location>
</feature>
<feature type="transmembrane region" description="Helical" evidence="7">
    <location>
        <begin position="158"/>
        <end position="175"/>
    </location>
</feature>
<organism evidence="10 11">
    <name type="scientific">Streptomyces litchfieldiae</name>
    <dbReference type="NCBI Taxonomy" id="3075543"/>
    <lineage>
        <taxon>Bacteria</taxon>
        <taxon>Bacillati</taxon>
        <taxon>Actinomycetota</taxon>
        <taxon>Actinomycetes</taxon>
        <taxon>Kitasatosporales</taxon>
        <taxon>Streptomycetaceae</taxon>
        <taxon>Streptomyces</taxon>
    </lineage>
</organism>
<feature type="domain" description="ABC transmembrane type-1" evidence="9">
    <location>
        <begin position="18"/>
        <end position="299"/>
    </location>
</feature>
<evidence type="ECO:0000256" key="1">
    <source>
        <dbReference type="ARBA" id="ARBA00004651"/>
    </source>
</evidence>
<dbReference type="PROSITE" id="PS00211">
    <property type="entry name" value="ABC_TRANSPORTER_1"/>
    <property type="match status" value="1"/>
</dbReference>
<keyword evidence="11" id="KW-1185">Reference proteome</keyword>
<evidence type="ECO:0000256" key="3">
    <source>
        <dbReference type="ARBA" id="ARBA00022741"/>
    </source>
</evidence>
<evidence type="ECO:0000313" key="11">
    <source>
        <dbReference type="Proteomes" id="UP001183246"/>
    </source>
</evidence>
<keyword evidence="4 10" id="KW-0067">ATP-binding</keyword>
<dbReference type="SUPFAM" id="SSF90123">
    <property type="entry name" value="ABC transporter transmembrane region"/>
    <property type="match status" value="1"/>
</dbReference>
<comment type="caution">
    <text evidence="10">The sequence shown here is derived from an EMBL/GenBank/DDBJ whole genome shotgun (WGS) entry which is preliminary data.</text>
</comment>
<dbReference type="Proteomes" id="UP001183246">
    <property type="component" value="Unassembled WGS sequence"/>
</dbReference>
<accession>A0ABU2N462</accession>
<protein>
    <submittedName>
        <fullName evidence="10">ABC transporter ATP-binding protein</fullName>
    </submittedName>
</protein>
<evidence type="ECO:0000313" key="10">
    <source>
        <dbReference type="EMBL" id="MDT0347514.1"/>
    </source>
</evidence>
<dbReference type="SMART" id="SM00382">
    <property type="entry name" value="AAA"/>
    <property type="match status" value="1"/>
</dbReference>